<organism evidence="2 3">
    <name type="scientific">Limosa lapponica baueri</name>
    <dbReference type="NCBI Taxonomy" id="1758121"/>
    <lineage>
        <taxon>Eukaryota</taxon>
        <taxon>Metazoa</taxon>
        <taxon>Chordata</taxon>
        <taxon>Craniata</taxon>
        <taxon>Vertebrata</taxon>
        <taxon>Euteleostomi</taxon>
        <taxon>Archelosauria</taxon>
        <taxon>Archosauria</taxon>
        <taxon>Dinosauria</taxon>
        <taxon>Saurischia</taxon>
        <taxon>Theropoda</taxon>
        <taxon>Coelurosauria</taxon>
        <taxon>Aves</taxon>
        <taxon>Neognathae</taxon>
        <taxon>Neoaves</taxon>
        <taxon>Charadriiformes</taxon>
        <taxon>Scolopacidae</taxon>
        <taxon>Limosa</taxon>
    </lineage>
</organism>
<protein>
    <submittedName>
        <fullName evidence="2">Uncharacterized protein</fullName>
    </submittedName>
</protein>
<evidence type="ECO:0000256" key="1">
    <source>
        <dbReference type="SAM" id="MobiDB-lite"/>
    </source>
</evidence>
<keyword evidence="3" id="KW-1185">Reference proteome</keyword>
<reference evidence="3" key="2">
    <citation type="submission" date="2017-12" db="EMBL/GenBank/DDBJ databases">
        <title>Genome sequence of the Bar-tailed Godwit (Limosa lapponica baueri).</title>
        <authorList>
            <person name="Lima N.C.B."/>
            <person name="Parody-Merino A.M."/>
            <person name="Battley P.F."/>
            <person name="Fidler A.E."/>
            <person name="Prosdocimi F."/>
        </authorList>
    </citation>
    <scope>NUCLEOTIDE SEQUENCE [LARGE SCALE GENOMIC DNA]</scope>
</reference>
<gene>
    <name evidence="2" type="ORF">llap_5251</name>
</gene>
<evidence type="ECO:0000313" key="2">
    <source>
        <dbReference type="EMBL" id="PKU44452.1"/>
    </source>
</evidence>
<feature type="region of interest" description="Disordered" evidence="1">
    <location>
        <begin position="118"/>
        <end position="144"/>
    </location>
</feature>
<dbReference type="AlphaFoldDB" id="A0A2I0UEH0"/>
<feature type="compositionally biased region" description="Polar residues" evidence="1">
    <location>
        <begin position="125"/>
        <end position="144"/>
    </location>
</feature>
<proteinExistence type="predicted"/>
<accession>A0A2I0UEH0</accession>
<evidence type="ECO:0000313" key="3">
    <source>
        <dbReference type="Proteomes" id="UP000233556"/>
    </source>
</evidence>
<dbReference type="Proteomes" id="UP000233556">
    <property type="component" value="Unassembled WGS sequence"/>
</dbReference>
<sequence length="144" mass="16411">MRASQDCGEEEIPPNGKLKKVIPVVQKMPHEANKTIPRIRNISCKKTCDYAGRLQHSSKADFFERVYIHFCLRSDLSTLCYMVNLATSEQAYGREEGEYGEVQPTAMVTKQARERYTANGAKDMTGQTVLKPSPWRYTTRNSDD</sequence>
<dbReference type="EMBL" id="KZ505826">
    <property type="protein sequence ID" value="PKU44452.1"/>
    <property type="molecule type" value="Genomic_DNA"/>
</dbReference>
<reference evidence="3" key="1">
    <citation type="submission" date="2017-11" db="EMBL/GenBank/DDBJ databases">
        <authorList>
            <person name="Lima N.C."/>
            <person name="Parody-Merino A.M."/>
            <person name="Battley P.F."/>
            <person name="Fidler A.E."/>
            <person name="Prosdocimi F."/>
        </authorList>
    </citation>
    <scope>NUCLEOTIDE SEQUENCE [LARGE SCALE GENOMIC DNA]</scope>
</reference>
<name>A0A2I0UEH0_LIMLA</name>